<evidence type="ECO:0000313" key="2">
    <source>
        <dbReference type="Proteomes" id="UP001497472"/>
    </source>
</evidence>
<reference evidence="1 2" key="1">
    <citation type="submission" date="2023-11" db="EMBL/GenBank/DDBJ databases">
        <authorList>
            <person name="Okamura Y."/>
        </authorList>
    </citation>
    <scope>NUCLEOTIDE SEQUENCE [LARGE SCALE GENOMIC DNA]</scope>
</reference>
<accession>A0AAV1IVE7</accession>
<proteinExistence type="predicted"/>
<organism evidence="1 2">
    <name type="scientific">Leptosia nina</name>
    <dbReference type="NCBI Taxonomy" id="320188"/>
    <lineage>
        <taxon>Eukaryota</taxon>
        <taxon>Metazoa</taxon>
        <taxon>Ecdysozoa</taxon>
        <taxon>Arthropoda</taxon>
        <taxon>Hexapoda</taxon>
        <taxon>Insecta</taxon>
        <taxon>Pterygota</taxon>
        <taxon>Neoptera</taxon>
        <taxon>Endopterygota</taxon>
        <taxon>Lepidoptera</taxon>
        <taxon>Glossata</taxon>
        <taxon>Ditrysia</taxon>
        <taxon>Papilionoidea</taxon>
        <taxon>Pieridae</taxon>
        <taxon>Pierinae</taxon>
        <taxon>Leptosia</taxon>
    </lineage>
</organism>
<evidence type="ECO:0008006" key="3">
    <source>
        <dbReference type="Google" id="ProtNLM"/>
    </source>
</evidence>
<dbReference type="EMBL" id="CAVLEF010000001">
    <property type="protein sequence ID" value="CAK1539952.1"/>
    <property type="molecule type" value="Genomic_DNA"/>
</dbReference>
<protein>
    <recommendedName>
        <fullName evidence="3">Secreted protein</fullName>
    </recommendedName>
</protein>
<evidence type="ECO:0000313" key="1">
    <source>
        <dbReference type="EMBL" id="CAK1539952.1"/>
    </source>
</evidence>
<dbReference type="AlphaFoldDB" id="A0AAV1IVE7"/>
<comment type="caution">
    <text evidence="1">The sequence shown here is derived from an EMBL/GenBank/DDBJ whole genome shotgun (WGS) entry which is preliminary data.</text>
</comment>
<dbReference type="Proteomes" id="UP001497472">
    <property type="component" value="Unassembled WGS sequence"/>
</dbReference>
<name>A0AAV1IVE7_9NEOP</name>
<keyword evidence="2" id="KW-1185">Reference proteome</keyword>
<sequence>MTSRGLIMGFVSIYKPLTCAAADVKSGQAGAGVRGCGAGRVRTFIKWLTAIRVCNCSAALHSAPRTTLRCL</sequence>
<gene>
    <name evidence="1" type="ORF">LNINA_LOCUS47</name>
</gene>